<dbReference type="RefSeq" id="WP_073151080.1">
    <property type="nucleotide sequence ID" value="NZ_FQYY01000006.1"/>
</dbReference>
<keyword evidence="11 13" id="KW-0443">Lipid metabolism</keyword>
<evidence type="ECO:0000256" key="6">
    <source>
        <dbReference type="ARBA" id="ARBA00022556"/>
    </source>
</evidence>
<organism evidence="14 15">
    <name type="scientific">Mesonia phycicola</name>
    <dbReference type="NCBI Taxonomy" id="579105"/>
    <lineage>
        <taxon>Bacteria</taxon>
        <taxon>Pseudomonadati</taxon>
        <taxon>Bacteroidota</taxon>
        <taxon>Flavobacteriia</taxon>
        <taxon>Flavobacteriales</taxon>
        <taxon>Flavobacteriaceae</taxon>
        <taxon>Mesonia</taxon>
    </lineage>
</organism>
<keyword evidence="8 13" id="KW-0547">Nucleotide-binding</keyword>
<dbReference type="HAMAP" id="MF_00409">
    <property type="entry name" value="LpxK"/>
    <property type="match status" value="1"/>
</dbReference>
<evidence type="ECO:0000256" key="5">
    <source>
        <dbReference type="ARBA" id="ARBA00022516"/>
    </source>
</evidence>
<evidence type="ECO:0000256" key="7">
    <source>
        <dbReference type="ARBA" id="ARBA00022679"/>
    </source>
</evidence>
<dbReference type="PANTHER" id="PTHR42724">
    <property type="entry name" value="TETRAACYLDISACCHARIDE 4'-KINASE"/>
    <property type="match status" value="1"/>
</dbReference>
<dbReference type="NCBIfam" id="TIGR00682">
    <property type="entry name" value="lpxK"/>
    <property type="match status" value="1"/>
</dbReference>
<reference evidence="14 15" key="1">
    <citation type="submission" date="2016-11" db="EMBL/GenBank/DDBJ databases">
        <authorList>
            <person name="Jaros S."/>
            <person name="Januszkiewicz K."/>
            <person name="Wedrychowicz H."/>
        </authorList>
    </citation>
    <scope>NUCLEOTIDE SEQUENCE [LARGE SCALE GENOMIC DNA]</scope>
    <source>
        <strain evidence="14 15">DSM 21425</strain>
    </source>
</reference>
<dbReference type="Pfam" id="PF02606">
    <property type="entry name" value="LpxK"/>
    <property type="match status" value="1"/>
</dbReference>
<dbReference type="SUPFAM" id="SSF52540">
    <property type="entry name" value="P-loop containing nucleoside triphosphate hydrolases"/>
    <property type="match status" value="1"/>
</dbReference>
<sequence>MKMLRKLLLPFSLIYGFIVWLRNKLYDWEIKKSAKFTIPVICVGNLSVGGTGKSPMIEHLIKLLKDKHNLATLSRGYKRESKGFYILSGNETAAYVGDEPLQFKSKFSSITVAVDEQRKRGIENLLALKNTPDVVLLDDAFQHRKVTPSHSILLTSYNNLYCNDYILPAGNLREPKSGAKRANIIVVTKCPKDLSDLEMNKIKKKLKPLKQQKVFFSSIKYANEVINHKNERLNIDNSKDFSLVTGIANPTPLLQHLEKLNLKFNHLNFPDHYNFKEKDLQKIKQSNLVITTEKDFMRLKNEIDASQLYYLPIEIEILKDNLDFENTIKSWLQNY</sequence>
<evidence type="ECO:0000256" key="2">
    <source>
        <dbReference type="ARBA" id="ARBA00004870"/>
    </source>
</evidence>
<evidence type="ECO:0000256" key="9">
    <source>
        <dbReference type="ARBA" id="ARBA00022777"/>
    </source>
</evidence>
<keyword evidence="7 13" id="KW-0808">Transferase</keyword>
<keyword evidence="10 13" id="KW-0067">ATP-binding</keyword>
<dbReference type="GO" id="GO:0009245">
    <property type="term" value="P:lipid A biosynthetic process"/>
    <property type="evidence" value="ECO:0007669"/>
    <property type="project" value="UniProtKB-UniRule"/>
</dbReference>
<evidence type="ECO:0000256" key="12">
    <source>
        <dbReference type="ARBA" id="ARBA00029757"/>
    </source>
</evidence>
<dbReference type="UniPathway" id="UPA00359">
    <property type="reaction ID" value="UER00482"/>
</dbReference>
<comment type="similarity">
    <text evidence="13">Belongs to the LpxK family.</text>
</comment>
<gene>
    <name evidence="13" type="primary">lpxK</name>
    <name evidence="14" type="ORF">SAMN04488096_10615</name>
</gene>
<evidence type="ECO:0000256" key="11">
    <source>
        <dbReference type="ARBA" id="ARBA00023098"/>
    </source>
</evidence>
<accession>A0A1M6F972</accession>
<dbReference type="STRING" id="579105.SAMN04488096_10615"/>
<keyword evidence="5 13" id="KW-0444">Lipid biosynthesis</keyword>
<dbReference type="EC" id="2.7.1.130" evidence="3 13"/>
<evidence type="ECO:0000256" key="4">
    <source>
        <dbReference type="ARBA" id="ARBA00016436"/>
    </source>
</evidence>
<dbReference type="PANTHER" id="PTHR42724:SF1">
    <property type="entry name" value="TETRAACYLDISACCHARIDE 4'-KINASE, MITOCHONDRIAL-RELATED"/>
    <property type="match status" value="1"/>
</dbReference>
<comment type="function">
    <text evidence="1 13">Transfers the gamma-phosphate of ATP to the 4'-position of a tetraacyldisaccharide 1-phosphate intermediate (termed DS-1-P) to form tetraacyldisaccharide 1,4'-bis-phosphate (lipid IVA).</text>
</comment>
<dbReference type="EMBL" id="FQYY01000006">
    <property type="protein sequence ID" value="SHI94278.1"/>
    <property type="molecule type" value="Genomic_DNA"/>
</dbReference>
<evidence type="ECO:0000256" key="1">
    <source>
        <dbReference type="ARBA" id="ARBA00002274"/>
    </source>
</evidence>
<comment type="caution">
    <text evidence="13">Lacks conserved residue(s) required for the propagation of feature annotation.</text>
</comment>
<dbReference type="Proteomes" id="UP000184225">
    <property type="component" value="Unassembled WGS sequence"/>
</dbReference>
<dbReference type="GO" id="GO:0005524">
    <property type="term" value="F:ATP binding"/>
    <property type="evidence" value="ECO:0007669"/>
    <property type="project" value="UniProtKB-UniRule"/>
</dbReference>
<proteinExistence type="inferred from homology"/>
<evidence type="ECO:0000313" key="14">
    <source>
        <dbReference type="EMBL" id="SHI94278.1"/>
    </source>
</evidence>
<dbReference type="InterPro" id="IPR003758">
    <property type="entry name" value="LpxK"/>
</dbReference>
<evidence type="ECO:0000313" key="15">
    <source>
        <dbReference type="Proteomes" id="UP000184225"/>
    </source>
</evidence>
<protein>
    <recommendedName>
        <fullName evidence="4 13">Tetraacyldisaccharide 4'-kinase</fullName>
        <ecNumber evidence="3 13">2.7.1.130</ecNumber>
    </recommendedName>
    <alternativeName>
        <fullName evidence="12 13">Lipid A 4'-kinase</fullName>
    </alternativeName>
</protein>
<evidence type="ECO:0000256" key="10">
    <source>
        <dbReference type="ARBA" id="ARBA00022840"/>
    </source>
</evidence>
<keyword evidence="15" id="KW-1185">Reference proteome</keyword>
<comment type="catalytic activity">
    <reaction evidence="13">
        <text>a lipid A disaccharide + ATP = a lipid IVA + ADP + H(+)</text>
        <dbReference type="Rhea" id="RHEA:67840"/>
        <dbReference type="ChEBI" id="CHEBI:15378"/>
        <dbReference type="ChEBI" id="CHEBI:30616"/>
        <dbReference type="ChEBI" id="CHEBI:176343"/>
        <dbReference type="ChEBI" id="CHEBI:176425"/>
        <dbReference type="ChEBI" id="CHEBI:456216"/>
        <dbReference type="EC" id="2.7.1.130"/>
    </reaction>
</comment>
<dbReference type="GO" id="GO:0009244">
    <property type="term" value="P:lipopolysaccharide core region biosynthetic process"/>
    <property type="evidence" value="ECO:0007669"/>
    <property type="project" value="TreeGrafter"/>
</dbReference>
<evidence type="ECO:0000256" key="13">
    <source>
        <dbReference type="HAMAP-Rule" id="MF_00409"/>
    </source>
</evidence>
<dbReference type="OrthoDB" id="9766423at2"/>
<dbReference type="InterPro" id="IPR027417">
    <property type="entry name" value="P-loop_NTPase"/>
</dbReference>
<name>A0A1M6F972_9FLAO</name>
<dbReference type="GO" id="GO:0005886">
    <property type="term" value="C:plasma membrane"/>
    <property type="evidence" value="ECO:0007669"/>
    <property type="project" value="TreeGrafter"/>
</dbReference>
<keyword evidence="9 13" id="KW-0418">Kinase</keyword>
<evidence type="ECO:0000256" key="3">
    <source>
        <dbReference type="ARBA" id="ARBA00012071"/>
    </source>
</evidence>
<dbReference type="GO" id="GO:0009029">
    <property type="term" value="F:lipid-A 4'-kinase activity"/>
    <property type="evidence" value="ECO:0007669"/>
    <property type="project" value="UniProtKB-UniRule"/>
</dbReference>
<evidence type="ECO:0000256" key="8">
    <source>
        <dbReference type="ARBA" id="ARBA00022741"/>
    </source>
</evidence>
<keyword evidence="6 13" id="KW-0441">Lipid A biosynthesis</keyword>
<comment type="pathway">
    <text evidence="2 13">Glycolipid biosynthesis; lipid IV(A) biosynthesis; lipid IV(A) from (3R)-3-hydroxytetradecanoyl-[acyl-carrier-protein] and UDP-N-acetyl-alpha-D-glucosamine: step 6/6.</text>
</comment>
<dbReference type="AlphaFoldDB" id="A0A1M6F972"/>